<gene>
    <name evidence="1" type="ORF">QLQ16_10805</name>
</gene>
<proteinExistence type="predicted"/>
<dbReference type="RefSeq" id="WP_283224700.1">
    <property type="nucleotide sequence ID" value="NZ_JASGBH010000007.1"/>
</dbReference>
<name>A0ABT6X881_9BURK</name>
<protein>
    <submittedName>
        <fullName evidence="1">Uncharacterized protein</fullName>
    </submittedName>
</protein>
<evidence type="ECO:0000313" key="1">
    <source>
        <dbReference type="EMBL" id="MDI9234326.1"/>
    </source>
</evidence>
<keyword evidence="2" id="KW-1185">Reference proteome</keyword>
<accession>A0ABT6X881</accession>
<dbReference type="Proteomes" id="UP001431902">
    <property type="component" value="Unassembled WGS sequence"/>
</dbReference>
<organism evidence="1 2">
    <name type="scientific">Limnohabitans lacus</name>
    <dbReference type="NCBI Taxonomy" id="3045173"/>
    <lineage>
        <taxon>Bacteria</taxon>
        <taxon>Pseudomonadati</taxon>
        <taxon>Pseudomonadota</taxon>
        <taxon>Betaproteobacteria</taxon>
        <taxon>Burkholderiales</taxon>
        <taxon>Comamonadaceae</taxon>
        <taxon>Limnohabitans</taxon>
    </lineage>
</organism>
<dbReference type="EMBL" id="JASGBH010000007">
    <property type="protein sequence ID" value="MDI9234326.1"/>
    <property type="molecule type" value="Genomic_DNA"/>
</dbReference>
<evidence type="ECO:0000313" key="2">
    <source>
        <dbReference type="Proteomes" id="UP001431902"/>
    </source>
</evidence>
<comment type="caution">
    <text evidence="1">The sequence shown here is derived from an EMBL/GenBank/DDBJ whole genome shotgun (WGS) entry which is preliminary data.</text>
</comment>
<sequence length="219" mass="22052">MERLLAEVDGAPGSLVYLKATADGKLIVDSGAGSGPTPDRELVVSTYYCKTAFAGSDAGDTITATQIIDVSGATPTTVSTIWRNQTMATDLASAPSSACLTLVGSTALTAAQLTAAGLALEATQQQVRDRLPSALDNGRLKVVSQDTNGESGVNYITGTGSVTGLAARQVVCLTDTVFSVFTRTNSSGSITGITLPAGTLLTGPVTAITLTSGAVAAYA</sequence>
<reference evidence="1" key="1">
    <citation type="submission" date="2023-05" db="EMBL/GenBank/DDBJ databases">
        <title>Limnohabitans sp. strain HM2-2 Genome sequencing and assembly.</title>
        <authorList>
            <person name="Jung Y."/>
        </authorList>
    </citation>
    <scope>NUCLEOTIDE SEQUENCE</scope>
    <source>
        <strain evidence="1">HM2-2</strain>
    </source>
</reference>